<evidence type="ECO:0000313" key="1">
    <source>
        <dbReference type="EMBL" id="TSE32729.1"/>
    </source>
</evidence>
<dbReference type="EMBL" id="VJOO01000084">
    <property type="protein sequence ID" value="TSE32729.1"/>
    <property type="molecule type" value="Genomic_DNA"/>
</dbReference>
<organism evidence="1 2">
    <name type="scientific">Tepidimonas fonticaldi</name>
    <dbReference type="NCBI Taxonomy" id="1101373"/>
    <lineage>
        <taxon>Bacteria</taxon>
        <taxon>Pseudomonadati</taxon>
        <taxon>Pseudomonadota</taxon>
        <taxon>Betaproteobacteria</taxon>
        <taxon>Burkholderiales</taxon>
        <taxon>Tepidimonas</taxon>
    </lineage>
</organism>
<sequence length="58" mass="6452">MRGHDRIQAQIQRELPGFIALVGAIHDQMAARAQGWQGMQQGATGWGIARLARRKREG</sequence>
<proteinExistence type="predicted"/>
<comment type="caution">
    <text evidence="1">The sequence shown here is derived from an EMBL/GenBank/DDBJ whole genome shotgun (WGS) entry which is preliminary data.</text>
</comment>
<dbReference type="AlphaFoldDB" id="A0A554XA98"/>
<dbReference type="Proteomes" id="UP000316388">
    <property type="component" value="Unassembled WGS sequence"/>
</dbReference>
<gene>
    <name evidence="1" type="ORF">Tfont_02819</name>
</gene>
<protein>
    <submittedName>
        <fullName evidence="1">Uncharacterized protein</fullName>
    </submittedName>
</protein>
<name>A0A554XA98_9BURK</name>
<evidence type="ECO:0000313" key="2">
    <source>
        <dbReference type="Proteomes" id="UP000316388"/>
    </source>
</evidence>
<reference evidence="1 2" key="1">
    <citation type="submission" date="2019-07" db="EMBL/GenBank/DDBJ databases">
        <title>Tepidimonas fonticaldi AT-A2 draft genome.</title>
        <authorList>
            <person name="Da Costa M.S."/>
            <person name="Froufe H.J.C."/>
            <person name="Egas C."/>
            <person name="Albuquerque L."/>
        </authorList>
    </citation>
    <scope>NUCLEOTIDE SEQUENCE [LARGE SCALE GENOMIC DNA]</scope>
    <source>
        <strain evidence="1 2">AT-A2</strain>
    </source>
</reference>
<accession>A0A554XA98</accession>